<keyword evidence="2" id="KW-0732">Signal</keyword>
<keyword evidence="1" id="KW-0677">Repeat</keyword>
<proteinExistence type="predicted"/>
<feature type="chain" id="PRO_5021440913" evidence="2">
    <location>
        <begin position="24"/>
        <end position="458"/>
    </location>
</feature>
<dbReference type="Pfam" id="PF01822">
    <property type="entry name" value="WSC"/>
    <property type="match status" value="4"/>
</dbReference>
<protein>
    <submittedName>
        <fullName evidence="4">WSC-domain-containing protein</fullName>
    </submittedName>
</protein>
<evidence type="ECO:0000259" key="3">
    <source>
        <dbReference type="PROSITE" id="PS51212"/>
    </source>
</evidence>
<dbReference type="VEuPathDB" id="FungiDB:BD410DRAFT_194562"/>
<feature type="domain" description="WSC" evidence="3">
    <location>
        <begin position="257"/>
        <end position="348"/>
    </location>
</feature>
<accession>A0A4Y7Q6F8</accession>
<evidence type="ECO:0000256" key="2">
    <source>
        <dbReference type="SAM" id="SignalP"/>
    </source>
</evidence>
<name>A0A4Y7Q6F8_9AGAM</name>
<dbReference type="SMART" id="SM00321">
    <property type="entry name" value="WSC"/>
    <property type="match status" value="4"/>
</dbReference>
<reference evidence="4 5" key="1">
    <citation type="submission" date="2018-06" db="EMBL/GenBank/DDBJ databases">
        <title>A transcriptomic atlas of mushroom development highlights an independent origin of complex multicellularity.</title>
        <authorList>
            <consortium name="DOE Joint Genome Institute"/>
            <person name="Krizsan K."/>
            <person name="Almasi E."/>
            <person name="Merenyi Z."/>
            <person name="Sahu N."/>
            <person name="Viragh M."/>
            <person name="Koszo T."/>
            <person name="Mondo S."/>
            <person name="Kiss B."/>
            <person name="Balint B."/>
            <person name="Kues U."/>
            <person name="Barry K."/>
            <person name="Hegedus J.C."/>
            <person name="Henrissat B."/>
            <person name="Johnson J."/>
            <person name="Lipzen A."/>
            <person name="Ohm R."/>
            <person name="Nagy I."/>
            <person name="Pangilinan J."/>
            <person name="Yan J."/>
            <person name="Xiong Y."/>
            <person name="Grigoriev I.V."/>
            <person name="Hibbett D.S."/>
            <person name="Nagy L.G."/>
        </authorList>
    </citation>
    <scope>NUCLEOTIDE SEQUENCE [LARGE SCALE GENOMIC DNA]</scope>
    <source>
        <strain evidence="4 5">SZMC22713</strain>
    </source>
</reference>
<dbReference type="InterPro" id="IPR051589">
    <property type="entry name" value="Sialate-O-sulfotransferase"/>
</dbReference>
<dbReference type="PROSITE" id="PS51212">
    <property type="entry name" value="WSC"/>
    <property type="match status" value="4"/>
</dbReference>
<feature type="domain" description="WSC" evidence="3">
    <location>
        <begin position="147"/>
        <end position="241"/>
    </location>
</feature>
<feature type="signal peptide" evidence="2">
    <location>
        <begin position="1"/>
        <end position="23"/>
    </location>
</feature>
<dbReference type="PANTHER" id="PTHR45964:SF5">
    <property type="entry name" value="WSCD FAMILY MEMBER CG9164"/>
    <property type="match status" value="1"/>
</dbReference>
<dbReference type="EMBL" id="ML170173">
    <property type="protein sequence ID" value="TDL22722.1"/>
    <property type="molecule type" value="Genomic_DNA"/>
</dbReference>
<keyword evidence="5" id="KW-1185">Reference proteome</keyword>
<gene>
    <name evidence="4" type="ORF">BD410DRAFT_194562</name>
</gene>
<dbReference type="PANTHER" id="PTHR45964">
    <property type="entry name" value="WSCD FAMILY MEMBER CG9164"/>
    <property type="match status" value="1"/>
</dbReference>
<evidence type="ECO:0000256" key="1">
    <source>
        <dbReference type="ARBA" id="ARBA00022737"/>
    </source>
</evidence>
<organism evidence="4 5">
    <name type="scientific">Rickenella mellea</name>
    <dbReference type="NCBI Taxonomy" id="50990"/>
    <lineage>
        <taxon>Eukaryota</taxon>
        <taxon>Fungi</taxon>
        <taxon>Dikarya</taxon>
        <taxon>Basidiomycota</taxon>
        <taxon>Agaricomycotina</taxon>
        <taxon>Agaricomycetes</taxon>
        <taxon>Hymenochaetales</taxon>
        <taxon>Rickenellaceae</taxon>
        <taxon>Rickenella</taxon>
    </lineage>
</organism>
<dbReference type="OrthoDB" id="5985073at2759"/>
<evidence type="ECO:0000313" key="4">
    <source>
        <dbReference type="EMBL" id="TDL22722.1"/>
    </source>
</evidence>
<dbReference type="InterPro" id="IPR002889">
    <property type="entry name" value="WSC_carb-bd"/>
</dbReference>
<sequence length="458" mass="48562">MFLLTPAAFTPLLFLHSLTEASAALHRRQSLTIPATLPGQWTSRGCFTDSTSNRALTGLSQSNGVMTIEKCINFCTSNTFVFAGVEFSQECYCGNQLIGSTQAASTDCNMACAGSATEPCGGPARLNLFLNGNTPPAKPSTPSQVGDWKSIGCWTDAPGARTMSFSPSVTQPMTIKKCTDACFAAGFSLSGVEFADECYCGNEFDQTANLDPTASGCNMPCKGDPTQLCGGANRLNVYEFKSIAPPKIKLPPFSPQFWFPQGCIVDSTSSRQLANLVPVNGIFTVENCLQACNDADFPLAGLEFGNQCFCGRSFTSTPVHTVGCNTPCSGLSTEFCGGPARLQVYQNLLAAPAPTQKVNIDTWKSQGCFTDNVSARTLTHSVSVNGDMTEEACTTACFNDGFKFAGVEFSKECYCDNSIQNGGVSTTTGCDMSCNGDSFELCGGANHLNVFKRRGGNS</sequence>
<evidence type="ECO:0000313" key="5">
    <source>
        <dbReference type="Proteomes" id="UP000294933"/>
    </source>
</evidence>
<feature type="domain" description="WSC" evidence="3">
    <location>
        <begin position="362"/>
        <end position="454"/>
    </location>
</feature>
<dbReference type="STRING" id="50990.A0A4Y7Q6F8"/>
<dbReference type="Proteomes" id="UP000294933">
    <property type="component" value="Unassembled WGS sequence"/>
</dbReference>
<feature type="domain" description="WSC" evidence="3">
    <location>
        <begin position="40"/>
        <end position="132"/>
    </location>
</feature>
<dbReference type="AlphaFoldDB" id="A0A4Y7Q6F8"/>